<dbReference type="Proteomes" id="UP000587462">
    <property type="component" value="Unassembled WGS sequence"/>
</dbReference>
<dbReference type="Gene3D" id="2.20.28.20">
    <property type="entry name" value="Methionyl-tRNA synthetase, Zn-domain"/>
    <property type="match status" value="1"/>
</dbReference>
<evidence type="ECO:0000256" key="4">
    <source>
        <dbReference type="ARBA" id="ARBA00022917"/>
    </source>
</evidence>
<dbReference type="GO" id="GO:0005524">
    <property type="term" value="F:ATP binding"/>
    <property type="evidence" value="ECO:0007669"/>
    <property type="project" value="UniProtKB-KW"/>
</dbReference>
<sequence length="456" mass="48924">MTAAPTTGPGGDGRKATVLLSPPPTPNGPLHVGHLAGPYIAADVAARAARLRGERVLTVCGLDDHQNYVPAKARQQGTKVREERDGHAARIRAVFERAGVHHDVFTDPLSDAAYRAAVDGFLQELVGSGTAPVREWRTPVCARCPGTPHHAYVSGRCPSCGSGSGGGTCEVCGTHTTAGNLLEPRCTRCGSLLTGQLTVRGPVLPLERYRETLCRIWAKAPASPAARQLLHRLLDRETLPEVPLSYPTDWGIESGATPGHRIDVWAEMALGYVHTVGQRLAPGAAGLAAHADAWRGVQSLWAFLGRDNAFYYLVLFPSLFAACGLPPEVIGGLVVNEFYRLSGEKFSTSRNHAVWAHELLEHDDPRALRAFLCWDRPAPHSTDFTLERYRRVSAEWDFGAEAATGDAARSMARERAAQALTLEHFDAALAARCLLVPGGDPVLRGVLTGTEGGESP</sequence>
<name>A0A7Y7B213_STRMO</name>
<evidence type="ECO:0000259" key="10">
    <source>
        <dbReference type="Pfam" id="PF09334"/>
    </source>
</evidence>
<comment type="catalytic activity">
    <reaction evidence="7">
        <text>tRNA(Met) + L-methionine + ATP = L-methionyl-tRNA(Met) + AMP + diphosphate</text>
        <dbReference type="Rhea" id="RHEA:13481"/>
        <dbReference type="Rhea" id="RHEA-COMP:9667"/>
        <dbReference type="Rhea" id="RHEA-COMP:9698"/>
        <dbReference type="ChEBI" id="CHEBI:30616"/>
        <dbReference type="ChEBI" id="CHEBI:33019"/>
        <dbReference type="ChEBI" id="CHEBI:57844"/>
        <dbReference type="ChEBI" id="CHEBI:78442"/>
        <dbReference type="ChEBI" id="CHEBI:78530"/>
        <dbReference type="ChEBI" id="CHEBI:456215"/>
        <dbReference type="EC" id="6.1.1.10"/>
    </reaction>
</comment>
<accession>A0A7Y7B213</accession>
<dbReference type="InterPro" id="IPR023458">
    <property type="entry name" value="Met-tRNA_ligase_1"/>
</dbReference>
<dbReference type="RefSeq" id="WP_171079308.1">
    <property type="nucleotide sequence ID" value="NZ_BNBU01000003.1"/>
</dbReference>
<dbReference type="InterPro" id="IPR033911">
    <property type="entry name" value="MetRS_core"/>
</dbReference>
<dbReference type="GO" id="GO:0004825">
    <property type="term" value="F:methionine-tRNA ligase activity"/>
    <property type="evidence" value="ECO:0007669"/>
    <property type="project" value="UniProtKB-EC"/>
</dbReference>
<feature type="domain" description="Methionyl/Leucyl tRNA synthetase" evidence="10">
    <location>
        <begin position="24"/>
        <end position="389"/>
    </location>
</feature>
<protein>
    <recommendedName>
        <fullName evidence="6">Methionyl-tRNA synthetase</fullName>
    </recommendedName>
</protein>
<dbReference type="InterPro" id="IPR014729">
    <property type="entry name" value="Rossmann-like_a/b/a_fold"/>
</dbReference>
<keyword evidence="5 8" id="KW-0030">Aminoacyl-tRNA synthetase</keyword>
<evidence type="ECO:0000313" key="11">
    <source>
        <dbReference type="EMBL" id="NVK77527.1"/>
    </source>
</evidence>
<evidence type="ECO:0000256" key="9">
    <source>
        <dbReference type="SAM" id="MobiDB-lite"/>
    </source>
</evidence>
<keyword evidence="1 8" id="KW-0436">Ligase</keyword>
<keyword evidence="12" id="KW-1185">Reference proteome</keyword>
<keyword evidence="4 8" id="KW-0648">Protein biosynthesis</keyword>
<keyword evidence="2 8" id="KW-0547">Nucleotide-binding</keyword>
<dbReference type="AlphaFoldDB" id="A0A7Y7B213"/>
<comment type="similarity">
    <text evidence="8">Belongs to the class-I aminoacyl-tRNA synthetase family.</text>
</comment>
<dbReference type="InterPro" id="IPR001412">
    <property type="entry name" value="aa-tRNA-synth_I_CS"/>
</dbReference>
<dbReference type="InterPro" id="IPR029038">
    <property type="entry name" value="MetRS_Zn"/>
</dbReference>
<evidence type="ECO:0000313" key="12">
    <source>
        <dbReference type="Proteomes" id="UP000587462"/>
    </source>
</evidence>
<dbReference type="Pfam" id="PF09334">
    <property type="entry name" value="tRNA-synt_1g"/>
    <property type="match status" value="1"/>
</dbReference>
<gene>
    <name evidence="11" type="ORF">HG542_07600</name>
</gene>
<dbReference type="GO" id="GO:0005829">
    <property type="term" value="C:cytosol"/>
    <property type="evidence" value="ECO:0007669"/>
    <property type="project" value="TreeGrafter"/>
</dbReference>
<proteinExistence type="inferred from homology"/>
<dbReference type="PROSITE" id="PS00178">
    <property type="entry name" value="AA_TRNA_LIGASE_I"/>
    <property type="match status" value="1"/>
</dbReference>
<dbReference type="PRINTS" id="PR01041">
    <property type="entry name" value="TRNASYNTHMET"/>
</dbReference>
<evidence type="ECO:0000256" key="2">
    <source>
        <dbReference type="ARBA" id="ARBA00022741"/>
    </source>
</evidence>
<dbReference type="GO" id="GO:0006431">
    <property type="term" value="P:methionyl-tRNA aminoacylation"/>
    <property type="evidence" value="ECO:0007669"/>
    <property type="project" value="InterPro"/>
</dbReference>
<evidence type="ECO:0000256" key="7">
    <source>
        <dbReference type="ARBA" id="ARBA00047364"/>
    </source>
</evidence>
<dbReference type="InterPro" id="IPR015413">
    <property type="entry name" value="Methionyl/Leucyl_tRNA_Synth"/>
</dbReference>
<organism evidence="11 12">
    <name type="scientific">Streptomyces morookaense</name>
    <name type="common">Streptoverticillium morookaense</name>
    <dbReference type="NCBI Taxonomy" id="1970"/>
    <lineage>
        <taxon>Bacteria</taxon>
        <taxon>Bacillati</taxon>
        <taxon>Actinomycetota</taxon>
        <taxon>Actinomycetes</taxon>
        <taxon>Kitasatosporales</taxon>
        <taxon>Streptomycetaceae</taxon>
        <taxon>Streptomyces</taxon>
    </lineage>
</organism>
<dbReference type="PANTHER" id="PTHR45765">
    <property type="entry name" value="METHIONINE--TRNA LIGASE"/>
    <property type="match status" value="1"/>
</dbReference>
<reference evidence="11 12" key="1">
    <citation type="submission" date="2020-04" db="EMBL/GenBank/DDBJ databases">
        <title>Draft Genome Sequence of Streptomyces morookaense DSM 40503, an 8-azaguanine-producing strain.</title>
        <authorList>
            <person name="Qi J."/>
            <person name="Gao J.-M."/>
        </authorList>
    </citation>
    <scope>NUCLEOTIDE SEQUENCE [LARGE SCALE GENOMIC DNA]</scope>
    <source>
        <strain evidence="11 12">DSM 40503</strain>
    </source>
</reference>
<feature type="region of interest" description="Disordered" evidence="9">
    <location>
        <begin position="1"/>
        <end position="25"/>
    </location>
</feature>
<evidence type="ECO:0000256" key="1">
    <source>
        <dbReference type="ARBA" id="ARBA00022598"/>
    </source>
</evidence>
<dbReference type="Gene3D" id="3.40.50.620">
    <property type="entry name" value="HUPs"/>
    <property type="match status" value="1"/>
</dbReference>
<dbReference type="EMBL" id="JABBXF010000012">
    <property type="protein sequence ID" value="NVK77527.1"/>
    <property type="molecule type" value="Genomic_DNA"/>
</dbReference>
<keyword evidence="3 8" id="KW-0067">ATP-binding</keyword>
<comment type="caution">
    <text evidence="11">The sequence shown here is derived from an EMBL/GenBank/DDBJ whole genome shotgun (WGS) entry which is preliminary data.</text>
</comment>
<dbReference type="PANTHER" id="PTHR45765:SF1">
    <property type="entry name" value="METHIONINE--TRNA LIGASE, CYTOPLASMIC"/>
    <property type="match status" value="1"/>
</dbReference>
<evidence type="ECO:0000256" key="8">
    <source>
        <dbReference type="RuleBase" id="RU363039"/>
    </source>
</evidence>
<evidence type="ECO:0000256" key="3">
    <source>
        <dbReference type="ARBA" id="ARBA00022840"/>
    </source>
</evidence>
<evidence type="ECO:0000256" key="5">
    <source>
        <dbReference type="ARBA" id="ARBA00023146"/>
    </source>
</evidence>
<evidence type="ECO:0000256" key="6">
    <source>
        <dbReference type="ARBA" id="ARBA00030904"/>
    </source>
</evidence>
<dbReference type="SUPFAM" id="SSF52374">
    <property type="entry name" value="Nucleotidylyl transferase"/>
    <property type="match status" value="1"/>
</dbReference>